<proteinExistence type="predicted"/>
<organism evidence="1 2">
    <name type="scientific">Flavobacterium sediminis</name>
    <dbReference type="NCBI Taxonomy" id="2201181"/>
    <lineage>
        <taxon>Bacteria</taxon>
        <taxon>Pseudomonadati</taxon>
        <taxon>Bacteroidota</taxon>
        <taxon>Flavobacteriia</taxon>
        <taxon>Flavobacteriales</taxon>
        <taxon>Flavobacteriaceae</taxon>
        <taxon>Flavobacterium</taxon>
    </lineage>
</organism>
<accession>A0A2U8QR90</accession>
<name>A0A2U8QR90_9FLAO</name>
<reference evidence="1 2" key="1">
    <citation type="submission" date="2018-05" db="EMBL/GenBank/DDBJ databases">
        <title>Flavobacterium sp. MEBiC07310.</title>
        <authorList>
            <person name="Baek K."/>
        </authorList>
    </citation>
    <scope>NUCLEOTIDE SEQUENCE [LARGE SCALE GENOMIC DNA]</scope>
    <source>
        <strain evidence="1 2">MEBiC07310</strain>
    </source>
</reference>
<evidence type="ECO:0000313" key="1">
    <source>
        <dbReference type="EMBL" id="AWM12652.1"/>
    </source>
</evidence>
<dbReference type="AlphaFoldDB" id="A0A2U8QR90"/>
<keyword evidence="2" id="KW-1185">Reference proteome</keyword>
<dbReference type="OrthoDB" id="1451807at2"/>
<sequence length="143" mass="17091">MNVGEQLKLLKYLPFTTEQRAKKVVDLNYLRLFLNCYNKSVTLIDVLNYSFQIIEVEQKQRGIVFVSVQKLMIEDDSWFLMLKNEIELFNKRAFVDDFWIIIKDEKKTSFLRIEKLISNMGLKEIFTAIYFFDVIDKQIKSLT</sequence>
<dbReference type="Proteomes" id="UP000245429">
    <property type="component" value="Chromosome"/>
</dbReference>
<dbReference type="RefSeq" id="WP_109568061.1">
    <property type="nucleotide sequence ID" value="NZ_CP029463.1"/>
</dbReference>
<dbReference type="EMBL" id="CP029463">
    <property type="protein sequence ID" value="AWM12652.1"/>
    <property type="molecule type" value="Genomic_DNA"/>
</dbReference>
<evidence type="ECO:0000313" key="2">
    <source>
        <dbReference type="Proteomes" id="UP000245429"/>
    </source>
</evidence>
<dbReference type="KEGG" id="fse:DI487_01380"/>
<protein>
    <submittedName>
        <fullName evidence="1">Uncharacterized protein</fullName>
    </submittedName>
</protein>
<gene>
    <name evidence="1" type="ORF">DI487_01380</name>
</gene>